<accession>W0FIZ3</accession>
<proteinExistence type="predicted"/>
<name>W0FIZ3_9BACT</name>
<evidence type="ECO:0000313" key="2">
    <source>
        <dbReference type="EMBL" id="AHF24811.1"/>
    </source>
</evidence>
<keyword evidence="1" id="KW-0812">Transmembrane</keyword>
<feature type="transmembrane region" description="Helical" evidence="1">
    <location>
        <begin position="224"/>
        <end position="241"/>
    </location>
</feature>
<feature type="transmembrane region" description="Helical" evidence="1">
    <location>
        <begin position="185"/>
        <end position="204"/>
    </location>
</feature>
<reference evidence="2" key="1">
    <citation type="journal article" date="2013" name="PLoS ONE">
        <title>Metagenomic insights into the carbohydrate-active enzymes carried by the microorganisms adhering to solid digesta in the rumen of cows.</title>
        <authorList>
            <person name="Wang L."/>
            <person name="Hatem A."/>
            <person name="Catalyurek U.V."/>
            <person name="Morrison M."/>
            <person name="Yu Z."/>
        </authorList>
    </citation>
    <scope>NUCLEOTIDE SEQUENCE</scope>
</reference>
<evidence type="ECO:0000256" key="1">
    <source>
        <dbReference type="SAM" id="Phobius"/>
    </source>
</evidence>
<dbReference type="EMBL" id="KC246806">
    <property type="protein sequence ID" value="AHF24811.1"/>
    <property type="molecule type" value="Genomic_DNA"/>
</dbReference>
<protein>
    <submittedName>
        <fullName evidence="2">Uncharacterized protein</fullName>
    </submittedName>
</protein>
<keyword evidence="1" id="KW-0472">Membrane</keyword>
<keyword evidence="1" id="KW-1133">Transmembrane helix</keyword>
<organism evidence="2">
    <name type="scientific">uncultured bacterium Contig1758</name>
    <dbReference type="NCBI Taxonomy" id="1393501"/>
    <lineage>
        <taxon>Bacteria</taxon>
        <taxon>environmental samples</taxon>
    </lineage>
</organism>
<dbReference type="AlphaFoldDB" id="W0FIZ3"/>
<feature type="transmembrane region" description="Helical" evidence="1">
    <location>
        <begin position="6"/>
        <end position="27"/>
    </location>
</feature>
<sequence>MKISSTPGKIIFVLIAAVVIVGANVLVINQGLKAKINAPFKVDDDGNGVMTESSYYPGHYIERFGGTVSGMYYFSETGEKKMTSTMLVNEAHLGGFDYTVGPGDKATEVYIYIKDNSGVKCFVAEEKTWPSIEFFYEGASDTVSIGNKIHISYVALEDSNRIVSINDNRTRTQEIDLIKANIKDIVWTFILSMAGVDIALVLFFLNLFKLITWNECTEHNENKVVLIVLTVFFGVACLVMMTSKIIRSYLNEAAVETTQALGLHDGE</sequence>